<evidence type="ECO:0000313" key="2">
    <source>
        <dbReference type="EMBL" id="KAH7170553.1"/>
    </source>
</evidence>
<name>A0A9P9JHA8_9HYPO</name>
<protein>
    <recommendedName>
        <fullName evidence="4">Secreted protein</fullName>
    </recommendedName>
</protein>
<evidence type="ECO:0000313" key="3">
    <source>
        <dbReference type="Proteomes" id="UP000738349"/>
    </source>
</evidence>
<evidence type="ECO:0000256" key="1">
    <source>
        <dbReference type="SAM" id="SignalP"/>
    </source>
</evidence>
<evidence type="ECO:0008006" key="4">
    <source>
        <dbReference type="Google" id="ProtNLM"/>
    </source>
</evidence>
<keyword evidence="3" id="KW-1185">Reference proteome</keyword>
<organism evidence="2 3">
    <name type="scientific">Dactylonectria macrodidyma</name>
    <dbReference type="NCBI Taxonomy" id="307937"/>
    <lineage>
        <taxon>Eukaryota</taxon>
        <taxon>Fungi</taxon>
        <taxon>Dikarya</taxon>
        <taxon>Ascomycota</taxon>
        <taxon>Pezizomycotina</taxon>
        <taxon>Sordariomycetes</taxon>
        <taxon>Hypocreomycetidae</taxon>
        <taxon>Hypocreales</taxon>
        <taxon>Nectriaceae</taxon>
        <taxon>Dactylonectria</taxon>
    </lineage>
</organism>
<proteinExistence type="predicted"/>
<feature type="signal peptide" evidence="1">
    <location>
        <begin position="1"/>
        <end position="25"/>
    </location>
</feature>
<comment type="caution">
    <text evidence="2">The sequence shown here is derived from an EMBL/GenBank/DDBJ whole genome shotgun (WGS) entry which is preliminary data.</text>
</comment>
<keyword evidence="1" id="KW-0732">Signal</keyword>
<accession>A0A9P9JHA8</accession>
<reference evidence="2" key="1">
    <citation type="journal article" date="2021" name="Nat. Commun.">
        <title>Genetic determinants of endophytism in the Arabidopsis root mycobiome.</title>
        <authorList>
            <person name="Mesny F."/>
            <person name="Miyauchi S."/>
            <person name="Thiergart T."/>
            <person name="Pickel B."/>
            <person name="Atanasova L."/>
            <person name="Karlsson M."/>
            <person name="Huettel B."/>
            <person name="Barry K.W."/>
            <person name="Haridas S."/>
            <person name="Chen C."/>
            <person name="Bauer D."/>
            <person name="Andreopoulos W."/>
            <person name="Pangilinan J."/>
            <person name="LaButti K."/>
            <person name="Riley R."/>
            <person name="Lipzen A."/>
            <person name="Clum A."/>
            <person name="Drula E."/>
            <person name="Henrissat B."/>
            <person name="Kohler A."/>
            <person name="Grigoriev I.V."/>
            <person name="Martin F.M."/>
            <person name="Hacquard S."/>
        </authorList>
    </citation>
    <scope>NUCLEOTIDE SEQUENCE</scope>
    <source>
        <strain evidence="2">MPI-CAGE-AT-0147</strain>
    </source>
</reference>
<dbReference type="AlphaFoldDB" id="A0A9P9JHA8"/>
<sequence length="78" mass="9171">MMLFCFQQSFSSRALLIVLHSYVHAVFNTARQESTPTQLLRESGFKCIHQPWRVMRIFSSSSEPHIRRCICRSLSKRP</sequence>
<feature type="chain" id="PRO_5040507399" description="Secreted protein" evidence="1">
    <location>
        <begin position="26"/>
        <end position="78"/>
    </location>
</feature>
<dbReference type="Proteomes" id="UP000738349">
    <property type="component" value="Unassembled WGS sequence"/>
</dbReference>
<dbReference type="EMBL" id="JAGMUV010000002">
    <property type="protein sequence ID" value="KAH7170553.1"/>
    <property type="molecule type" value="Genomic_DNA"/>
</dbReference>
<gene>
    <name evidence="2" type="ORF">EDB81DRAFT_775957</name>
</gene>